<dbReference type="GO" id="GO:0016020">
    <property type="term" value="C:membrane"/>
    <property type="evidence" value="ECO:0007669"/>
    <property type="project" value="UniProtKB-SubCell"/>
</dbReference>
<evidence type="ECO:0000313" key="8">
    <source>
        <dbReference type="Proteomes" id="UP001347796"/>
    </source>
</evidence>
<evidence type="ECO:0000259" key="6">
    <source>
        <dbReference type="PROSITE" id="PS50262"/>
    </source>
</evidence>
<proteinExistence type="predicted"/>
<dbReference type="PANTHER" id="PTHR46641">
    <property type="entry name" value="FMRFAMIDE RECEPTOR-RELATED"/>
    <property type="match status" value="1"/>
</dbReference>
<evidence type="ECO:0000313" key="7">
    <source>
        <dbReference type="EMBL" id="KAK6185472.1"/>
    </source>
</evidence>
<feature type="transmembrane region" description="Helical" evidence="5">
    <location>
        <begin position="56"/>
        <end position="76"/>
    </location>
</feature>
<dbReference type="SUPFAM" id="SSF81321">
    <property type="entry name" value="Family A G protein-coupled receptor-like"/>
    <property type="match status" value="1"/>
</dbReference>
<keyword evidence="2 5" id="KW-0812">Transmembrane</keyword>
<sequence>MEPHIMEDTNGFYMGTNETVMTNEYYDYYENAYASLCTETVDGKTEDAVNSFLHTYVFPILLLVGTIGNLISLRCLHQLSINVWSSCLYLNVLCVVDLFVLFVDCGNRWFVKVTEQNLSDKIMKTSAAICKVYPFVFQFILHIGPWILVASSVEMMIAARYPLLIYKMCTRERAKAVMLLMTVLLMCLNMHYFWTHGLVTYNEGPTHSQTQCIYIEEFSEYFRDTVWPFLSLAVGDVIPLIVVSALFFTTTAAMMRGRHKQNDLKKTLEKYFMDIHSLNELKTTFVLISLFYIIVITLRVILVTVEYLIQLRAVEIPCEVASKVYAVIGLLHTIIDILFYCYISFKIVIYLATSRRFRKELVNMVVSVISVCQRKDRINLSTNNLAAKPLMEVDHITPSSQTEAGPSNISTNV</sequence>
<keyword evidence="3 5" id="KW-1133">Transmembrane helix</keyword>
<dbReference type="InterPro" id="IPR017452">
    <property type="entry name" value="GPCR_Rhodpsn_7TM"/>
</dbReference>
<comment type="subcellular location">
    <subcellularLocation>
        <location evidence="1">Membrane</location>
    </subcellularLocation>
</comment>
<feature type="transmembrane region" description="Helical" evidence="5">
    <location>
        <begin position="325"/>
        <end position="351"/>
    </location>
</feature>
<protein>
    <recommendedName>
        <fullName evidence="6">G-protein coupled receptors family 1 profile domain-containing protein</fullName>
    </recommendedName>
</protein>
<keyword evidence="4 5" id="KW-0472">Membrane</keyword>
<feature type="transmembrane region" description="Helical" evidence="5">
    <location>
        <begin position="176"/>
        <end position="194"/>
    </location>
</feature>
<dbReference type="Proteomes" id="UP001347796">
    <property type="component" value="Unassembled WGS sequence"/>
</dbReference>
<dbReference type="AlphaFoldDB" id="A0AAN8PU25"/>
<reference evidence="7 8" key="1">
    <citation type="submission" date="2024-01" db="EMBL/GenBank/DDBJ databases">
        <title>The genome of the rayed Mediterranean limpet Patella caerulea (Linnaeus, 1758).</title>
        <authorList>
            <person name="Anh-Thu Weber A."/>
            <person name="Halstead-Nussloch G."/>
        </authorList>
    </citation>
    <scope>NUCLEOTIDE SEQUENCE [LARGE SCALE GENOMIC DNA]</scope>
    <source>
        <strain evidence="7">AATW-2023a</strain>
        <tissue evidence="7">Whole specimen</tissue>
    </source>
</reference>
<feature type="transmembrane region" description="Helical" evidence="5">
    <location>
        <begin position="226"/>
        <end position="248"/>
    </location>
</feature>
<evidence type="ECO:0000256" key="2">
    <source>
        <dbReference type="ARBA" id="ARBA00022692"/>
    </source>
</evidence>
<dbReference type="EMBL" id="JAZGQO010000006">
    <property type="protein sequence ID" value="KAK6185472.1"/>
    <property type="molecule type" value="Genomic_DNA"/>
</dbReference>
<accession>A0AAN8PU25</accession>
<evidence type="ECO:0000256" key="4">
    <source>
        <dbReference type="ARBA" id="ARBA00023136"/>
    </source>
</evidence>
<evidence type="ECO:0000256" key="1">
    <source>
        <dbReference type="ARBA" id="ARBA00004370"/>
    </source>
</evidence>
<dbReference type="InterPro" id="IPR052954">
    <property type="entry name" value="GPCR-Ligand_Int"/>
</dbReference>
<organism evidence="7 8">
    <name type="scientific">Patella caerulea</name>
    <name type="common">Rayed Mediterranean limpet</name>
    <dbReference type="NCBI Taxonomy" id="87958"/>
    <lineage>
        <taxon>Eukaryota</taxon>
        <taxon>Metazoa</taxon>
        <taxon>Spiralia</taxon>
        <taxon>Lophotrochozoa</taxon>
        <taxon>Mollusca</taxon>
        <taxon>Gastropoda</taxon>
        <taxon>Patellogastropoda</taxon>
        <taxon>Patelloidea</taxon>
        <taxon>Patellidae</taxon>
        <taxon>Patella</taxon>
    </lineage>
</organism>
<feature type="transmembrane region" description="Helical" evidence="5">
    <location>
        <begin position="285"/>
        <end position="305"/>
    </location>
</feature>
<feature type="transmembrane region" description="Helical" evidence="5">
    <location>
        <begin position="88"/>
        <end position="110"/>
    </location>
</feature>
<keyword evidence="8" id="KW-1185">Reference proteome</keyword>
<comment type="caution">
    <text evidence="7">The sequence shown here is derived from an EMBL/GenBank/DDBJ whole genome shotgun (WGS) entry which is preliminary data.</text>
</comment>
<name>A0AAN8PU25_PATCE</name>
<dbReference type="Gene3D" id="1.20.1070.10">
    <property type="entry name" value="Rhodopsin 7-helix transmembrane proteins"/>
    <property type="match status" value="1"/>
</dbReference>
<dbReference type="PROSITE" id="PS50262">
    <property type="entry name" value="G_PROTEIN_RECEP_F1_2"/>
    <property type="match status" value="1"/>
</dbReference>
<feature type="transmembrane region" description="Helical" evidence="5">
    <location>
        <begin position="143"/>
        <end position="164"/>
    </location>
</feature>
<gene>
    <name evidence="7" type="ORF">SNE40_007697</name>
</gene>
<dbReference type="PANTHER" id="PTHR46641:SF25">
    <property type="entry name" value="CNMAMIDE RECEPTOR-RELATED"/>
    <property type="match status" value="1"/>
</dbReference>
<evidence type="ECO:0000256" key="5">
    <source>
        <dbReference type="SAM" id="Phobius"/>
    </source>
</evidence>
<evidence type="ECO:0000256" key="3">
    <source>
        <dbReference type="ARBA" id="ARBA00022989"/>
    </source>
</evidence>
<feature type="domain" description="G-protein coupled receptors family 1 profile" evidence="6">
    <location>
        <begin position="68"/>
        <end position="340"/>
    </location>
</feature>